<protein>
    <submittedName>
        <fullName evidence="1">Uncharacterized protein</fullName>
    </submittedName>
</protein>
<accession>A0A7R8WBQ0</accession>
<gene>
    <name evidence="1" type="ORF">CTOB1V02_LOCUS3877</name>
</gene>
<sequence length="289" mass="32599">MTRKDEEAKCVRQSELDWSDLFRGSAHGFAIAKPSLANQEAFQNCLLGGVCRFDSFDFTGLTLSVTKRGRRDLPPIDVDPSSPDLITMIRSKVKNDWRLTARMIFDDIFLLFGLVLLGQVKMVLRLPLVVHFLNKPKNVKEVNIERDQNHQTSWDTFASKLRLRLSRCRNLNLSVLGISKVSPPLTTRMILKVAWYVASGAMRDRFHATASTTVSAMNALASGSCSSSGSTLEHLEASFRSMIIANNRSKRKRDNSESVGQILFIVNLLLVHPLEDRRHRRPPQHITSP</sequence>
<proteinExistence type="predicted"/>
<dbReference type="AlphaFoldDB" id="A0A7R8WBQ0"/>
<organism evidence="1">
    <name type="scientific">Cyprideis torosa</name>
    <dbReference type="NCBI Taxonomy" id="163714"/>
    <lineage>
        <taxon>Eukaryota</taxon>
        <taxon>Metazoa</taxon>
        <taxon>Ecdysozoa</taxon>
        <taxon>Arthropoda</taxon>
        <taxon>Crustacea</taxon>
        <taxon>Oligostraca</taxon>
        <taxon>Ostracoda</taxon>
        <taxon>Podocopa</taxon>
        <taxon>Podocopida</taxon>
        <taxon>Cytherocopina</taxon>
        <taxon>Cytheroidea</taxon>
        <taxon>Cytherideidae</taxon>
        <taxon>Cyprideis</taxon>
    </lineage>
</organism>
<name>A0A7R8WBQ0_9CRUS</name>
<evidence type="ECO:0000313" key="1">
    <source>
        <dbReference type="EMBL" id="CAD7225949.1"/>
    </source>
</evidence>
<reference evidence="1" key="1">
    <citation type="submission" date="2020-11" db="EMBL/GenBank/DDBJ databases">
        <authorList>
            <person name="Tran Van P."/>
        </authorList>
    </citation>
    <scope>NUCLEOTIDE SEQUENCE</scope>
</reference>
<dbReference type="EMBL" id="OB660702">
    <property type="protein sequence ID" value="CAD7225949.1"/>
    <property type="molecule type" value="Genomic_DNA"/>
</dbReference>